<dbReference type="InterPro" id="IPR004629">
    <property type="entry name" value="WecG_TagA_CpsF"/>
</dbReference>
<organism evidence="6 7">
    <name type="scientific">Clostridium faecium</name>
    <dbReference type="NCBI Taxonomy" id="2762223"/>
    <lineage>
        <taxon>Bacteria</taxon>
        <taxon>Bacillati</taxon>
        <taxon>Bacillota</taxon>
        <taxon>Clostridia</taxon>
        <taxon>Eubacteriales</taxon>
        <taxon>Clostridiaceae</taxon>
        <taxon>Clostridium</taxon>
    </lineage>
</organism>
<name>A0ABR8YUW0_9CLOT</name>
<keyword evidence="1 5" id="KW-0328">Glycosyltransferase</keyword>
<dbReference type="CDD" id="cd06533">
    <property type="entry name" value="Glyco_transf_WecG_TagA"/>
    <property type="match status" value="1"/>
</dbReference>
<dbReference type="PANTHER" id="PTHR34136:SF1">
    <property type="entry name" value="UDP-N-ACETYL-D-MANNOSAMINURONIC ACID TRANSFERASE"/>
    <property type="match status" value="1"/>
</dbReference>
<comment type="similarity">
    <text evidence="5">Belongs to the glycosyltransferase 26 family. TagA/TarA subfamily.</text>
</comment>
<keyword evidence="4 5" id="KW-0961">Cell wall biogenesis/degradation</keyword>
<sequence>MGIELLNYTIFSGSKKELIDYVIKKDKINIVSGNPEILNLGLKNETLFRTFTSNDSVIIPDGIGTVIASKMVKTPVKEKIAGIEVMEDLIKYCESEGKSIYLLGTSQENLDGCINKLRLKYPKINIVGSHNGYFDMNNCDYIVEEIKEKSPYALFIAMGAPRQENFIIKYMDELPCSIFMGVGGSFDVISGKLKRAPQWMRNLGLEWLYRTIKEPSRVKRLGEIPKFLYKVNKSK</sequence>
<dbReference type="Pfam" id="PF03808">
    <property type="entry name" value="Glyco_tran_WecG"/>
    <property type="match status" value="1"/>
</dbReference>
<dbReference type="PANTHER" id="PTHR34136">
    <property type="match status" value="1"/>
</dbReference>
<dbReference type="HAMAP" id="MF_02070">
    <property type="entry name" value="TagA_TarA"/>
    <property type="match status" value="1"/>
</dbReference>
<gene>
    <name evidence="6" type="ORF">H9637_13395</name>
</gene>
<evidence type="ECO:0000313" key="6">
    <source>
        <dbReference type="EMBL" id="MBD8048015.1"/>
    </source>
</evidence>
<dbReference type="RefSeq" id="WP_191740974.1">
    <property type="nucleotide sequence ID" value="NZ_JACSQB010000108.1"/>
</dbReference>
<dbReference type="InterPro" id="IPR034714">
    <property type="entry name" value="TagA_TarA"/>
</dbReference>
<comment type="function">
    <text evidence="5">Catalyzes the conversion of GlcNAc-PP-undecaprenol into ManNAc-GlcNAc-PP-undecaprenol, the first committed lipid intermediate in the de novo synthesis of teichoic acid.</text>
</comment>
<evidence type="ECO:0000256" key="1">
    <source>
        <dbReference type="ARBA" id="ARBA00022676"/>
    </source>
</evidence>
<comment type="pathway">
    <text evidence="5">Cell wall biogenesis; teichoic acid biosynthesis.</text>
</comment>
<keyword evidence="7" id="KW-1185">Reference proteome</keyword>
<reference evidence="6 7" key="1">
    <citation type="submission" date="2020-08" db="EMBL/GenBank/DDBJ databases">
        <title>A Genomic Blueprint of the Chicken Gut Microbiome.</title>
        <authorList>
            <person name="Gilroy R."/>
            <person name="Ravi A."/>
            <person name="Getino M."/>
            <person name="Pursley I."/>
            <person name="Horton D.L."/>
            <person name="Alikhan N.-F."/>
            <person name="Baker D."/>
            <person name="Gharbi K."/>
            <person name="Hall N."/>
            <person name="Watson M."/>
            <person name="Adriaenssens E.M."/>
            <person name="Foster-Nyarko E."/>
            <person name="Jarju S."/>
            <person name="Secka A."/>
            <person name="Antonio M."/>
            <person name="Oren A."/>
            <person name="Chaudhuri R."/>
            <person name="La Ragione R.M."/>
            <person name="Hildebrand F."/>
            <person name="Pallen M.J."/>
        </authorList>
    </citation>
    <scope>NUCLEOTIDE SEQUENCE [LARGE SCALE GENOMIC DNA]</scope>
    <source>
        <strain evidence="6 7">N37</strain>
    </source>
</reference>
<comment type="catalytic activity">
    <reaction evidence="5">
        <text>UDP-N-acetyl-alpha-D-mannosamine + N-acetyl-alpha-D-glucosaminyl-di-trans,octa-cis-undecaprenyl diphosphate = N-acetyl-beta-D-mannosaminyl-(1-&gt;4)-N-acetyl-alpha-D-glucosaminyl di-trans,octa-cis-undecaprenyl diphosphate + UDP + H(+)</text>
        <dbReference type="Rhea" id="RHEA:16053"/>
        <dbReference type="ChEBI" id="CHEBI:15378"/>
        <dbReference type="ChEBI" id="CHEBI:58223"/>
        <dbReference type="ChEBI" id="CHEBI:62959"/>
        <dbReference type="ChEBI" id="CHEBI:68623"/>
        <dbReference type="ChEBI" id="CHEBI:132210"/>
        <dbReference type="EC" id="2.4.1.187"/>
    </reaction>
</comment>
<proteinExistence type="inferred from homology"/>
<evidence type="ECO:0000313" key="7">
    <source>
        <dbReference type="Proteomes" id="UP000627166"/>
    </source>
</evidence>
<evidence type="ECO:0000256" key="2">
    <source>
        <dbReference type="ARBA" id="ARBA00022679"/>
    </source>
</evidence>
<dbReference type="NCBIfam" id="TIGR00696">
    <property type="entry name" value="wecG_tagA_cpsF"/>
    <property type="match status" value="1"/>
</dbReference>
<dbReference type="Proteomes" id="UP000627166">
    <property type="component" value="Unassembled WGS sequence"/>
</dbReference>
<evidence type="ECO:0000256" key="4">
    <source>
        <dbReference type="ARBA" id="ARBA00023316"/>
    </source>
</evidence>
<keyword evidence="3 5" id="KW-0777">Teichoic acid biosynthesis</keyword>
<comment type="caution">
    <text evidence="6">The sequence shown here is derived from an EMBL/GenBank/DDBJ whole genome shotgun (WGS) entry which is preliminary data.</text>
</comment>
<keyword evidence="2 5" id="KW-0808">Transferase</keyword>
<dbReference type="EC" id="2.4.1.187" evidence="5"/>
<dbReference type="EMBL" id="JACSQB010000108">
    <property type="protein sequence ID" value="MBD8048015.1"/>
    <property type="molecule type" value="Genomic_DNA"/>
</dbReference>
<accession>A0ABR8YUW0</accession>
<evidence type="ECO:0000256" key="5">
    <source>
        <dbReference type="HAMAP-Rule" id="MF_02070"/>
    </source>
</evidence>
<evidence type="ECO:0000256" key="3">
    <source>
        <dbReference type="ARBA" id="ARBA00022944"/>
    </source>
</evidence>
<protein>
    <recommendedName>
        <fullName evidence="5">N-acetylglucosaminyldiphosphoundecaprenol N-acetyl-beta-D-mannosaminyltransferase</fullName>
        <ecNumber evidence="5">2.4.1.187</ecNumber>
    </recommendedName>
    <alternativeName>
        <fullName evidence="5">N-acetylmannosaminyltransferase</fullName>
    </alternativeName>
    <alternativeName>
        <fullName evidence="5">UDP-N-acetylmannosamine transferase</fullName>
    </alternativeName>
    <alternativeName>
        <fullName evidence="5">UDP-N-acetylmannosamine:N-acetylglucosaminyl pyrophosphorylundecaprenol N-acetylmannosaminyltransferase</fullName>
    </alternativeName>
</protein>